<comment type="caution">
    <text evidence="1">The sequence shown here is derived from an EMBL/GenBank/DDBJ whole genome shotgun (WGS) entry which is preliminary data.</text>
</comment>
<reference evidence="1 2" key="1">
    <citation type="submission" date="2020-08" db="EMBL/GenBank/DDBJ databases">
        <title>novel species in genus Nocardioides.</title>
        <authorList>
            <person name="Zhang G."/>
        </authorList>
    </citation>
    <scope>NUCLEOTIDE SEQUENCE [LARGE SCALE GENOMIC DNA]</scope>
    <source>
        <strain evidence="1 2">SC8A-24</strain>
    </source>
</reference>
<keyword evidence="2" id="KW-1185">Reference proteome</keyword>
<dbReference type="InterPro" id="IPR014942">
    <property type="entry name" value="AbiEii"/>
</dbReference>
<evidence type="ECO:0000313" key="2">
    <source>
        <dbReference type="Proteomes" id="UP000604001"/>
    </source>
</evidence>
<protein>
    <submittedName>
        <fullName evidence="1">Nucleotidyl transferase AbiEii/AbiGii toxin family protein</fullName>
    </submittedName>
</protein>
<gene>
    <name evidence="1" type="ORF">H7344_03660</name>
</gene>
<dbReference type="RefSeq" id="WP_186344686.1">
    <property type="nucleotide sequence ID" value="NZ_BMMR01000002.1"/>
</dbReference>
<proteinExistence type="predicted"/>
<evidence type="ECO:0000313" key="1">
    <source>
        <dbReference type="EMBL" id="MBC2959391.1"/>
    </source>
</evidence>
<dbReference type="Pfam" id="PF08843">
    <property type="entry name" value="AbiEii"/>
    <property type="match status" value="1"/>
</dbReference>
<sequence length="295" mass="31910">MNAIQQAAANDPRAAGVFRELQSAAKAATRDGGRPVGTQEYLVRHALESFLDRLSQTPHGDDFVLKGGILLAAYGIRRPTKDVDAEAISTELSAANLTRVVTDVAAVQAADGVAFDLESITVDEIREDAEYTGLRLKVVTYVATAKVVVAWDVSAGDPIVPEARMLKVPRILGSPVELYGYAPETIVAEKGVTILQRGTTSTRWRDYVDIVQVARQYDLDHDRLVESVRAVAKFRGVDLEPAAPLVVGYGDLSQAKWQAWRSKAGVEAMSETSLDDQMREVCVVIDPVFLAAAGT</sequence>
<name>A0ABR6U4M7_9ACTN</name>
<organism evidence="1 2">
    <name type="scientific">Nocardioides deserti</name>
    <dbReference type="NCBI Taxonomy" id="1588644"/>
    <lineage>
        <taxon>Bacteria</taxon>
        <taxon>Bacillati</taxon>
        <taxon>Actinomycetota</taxon>
        <taxon>Actinomycetes</taxon>
        <taxon>Propionibacteriales</taxon>
        <taxon>Nocardioidaceae</taxon>
        <taxon>Nocardioides</taxon>
    </lineage>
</organism>
<dbReference type="EMBL" id="JACMYC010000002">
    <property type="protein sequence ID" value="MBC2959391.1"/>
    <property type="molecule type" value="Genomic_DNA"/>
</dbReference>
<keyword evidence="1" id="KW-0808">Transferase</keyword>
<accession>A0ABR6U4M7</accession>
<dbReference type="Proteomes" id="UP000604001">
    <property type="component" value="Unassembled WGS sequence"/>
</dbReference>
<dbReference type="GO" id="GO:0016740">
    <property type="term" value="F:transferase activity"/>
    <property type="evidence" value="ECO:0007669"/>
    <property type="project" value="UniProtKB-KW"/>
</dbReference>